<dbReference type="PANTHER" id="PTHR45947:SF3">
    <property type="entry name" value="SULFOQUINOVOSYL TRANSFERASE SQD2"/>
    <property type="match status" value="1"/>
</dbReference>
<evidence type="ECO:0000313" key="4">
    <source>
        <dbReference type="Proteomes" id="UP000830055"/>
    </source>
</evidence>
<evidence type="ECO:0000313" key="3">
    <source>
        <dbReference type="EMBL" id="BDD87618.1"/>
    </source>
</evidence>
<name>A0ABN6M3X8_9BACT</name>
<organism evidence="3 4">
    <name type="scientific">Desulfofustis limnaeus</name>
    <dbReference type="NCBI Taxonomy" id="2740163"/>
    <lineage>
        <taxon>Bacteria</taxon>
        <taxon>Pseudomonadati</taxon>
        <taxon>Thermodesulfobacteriota</taxon>
        <taxon>Desulfobulbia</taxon>
        <taxon>Desulfobulbales</taxon>
        <taxon>Desulfocapsaceae</taxon>
        <taxon>Desulfofustis</taxon>
    </lineage>
</organism>
<dbReference type="Gene3D" id="3.40.50.2000">
    <property type="entry name" value="Glycogen Phosphorylase B"/>
    <property type="match status" value="2"/>
</dbReference>
<evidence type="ECO:0000259" key="1">
    <source>
        <dbReference type="Pfam" id="PF00534"/>
    </source>
</evidence>
<dbReference type="CDD" id="cd03801">
    <property type="entry name" value="GT4_PimA-like"/>
    <property type="match status" value="1"/>
</dbReference>
<reference evidence="3 4" key="1">
    <citation type="submission" date="2022-01" db="EMBL/GenBank/DDBJ databases">
        <title>Desulfofustis limnae sp. nov., a novel mesophilic sulfate-reducing bacterium isolated from marsh soil.</title>
        <authorList>
            <person name="Watanabe M."/>
            <person name="Takahashi A."/>
            <person name="Kojima H."/>
            <person name="Fukui M."/>
        </authorList>
    </citation>
    <scope>NUCLEOTIDE SEQUENCE [LARGE SCALE GENOMIC DNA]</scope>
    <source>
        <strain evidence="3 4">PPLL</strain>
    </source>
</reference>
<dbReference type="PANTHER" id="PTHR45947">
    <property type="entry name" value="SULFOQUINOVOSYL TRANSFERASE SQD2"/>
    <property type="match status" value="1"/>
</dbReference>
<dbReference type="SUPFAM" id="SSF53756">
    <property type="entry name" value="UDP-Glycosyltransferase/glycogen phosphorylase"/>
    <property type="match status" value="1"/>
</dbReference>
<accession>A0ABN6M3X8</accession>
<dbReference type="InterPro" id="IPR001296">
    <property type="entry name" value="Glyco_trans_1"/>
</dbReference>
<protein>
    <submittedName>
        <fullName evidence="3">Glycosyl transferase group 1</fullName>
    </submittedName>
</protein>
<dbReference type="Proteomes" id="UP000830055">
    <property type="component" value="Chromosome"/>
</dbReference>
<gene>
    <name evidence="3" type="ORF">DPPLL_19830</name>
</gene>
<dbReference type="InterPro" id="IPR028098">
    <property type="entry name" value="Glyco_trans_4-like_N"/>
</dbReference>
<dbReference type="Pfam" id="PF13439">
    <property type="entry name" value="Glyco_transf_4"/>
    <property type="match status" value="1"/>
</dbReference>
<dbReference type="RefSeq" id="WP_284151040.1">
    <property type="nucleotide sequence ID" value="NZ_AP025516.1"/>
</dbReference>
<feature type="domain" description="Glycosyltransferase subfamily 4-like N-terminal" evidence="2">
    <location>
        <begin position="21"/>
        <end position="200"/>
    </location>
</feature>
<dbReference type="Pfam" id="PF00534">
    <property type="entry name" value="Glycos_transf_1"/>
    <property type="match status" value="1"/>
</dbReference>
<feature type="domain" description="Glycosyl transferase family 1" evidence="1">
    <location>
        <begin position="211"/>
        <end position="380"/>
    </location>
</feature>
<sequence>MNSNKQLNILYCEGNTDGTIGGSFYSLFYLVSGLDRAKYNPVVVFYYSNSVAEKLEKLNIKTIILRRPKPYISVKRMDRGRSRSFSIPLIFQKAINFTKFHIILSIKYALLLKKYKIDLLHLNNSITKNHEWILAACLGRVRCITHERGINTSFSRLARFYAKKLDAVICISQAVTKGLIDNKVVLRRSVTIYNGIDPERIIADTDEGGIRKLHGIEGDWTIIGVVGNIKKWKGQETAIKAMEHVVRLFPKTMCLLVGDTSEYDKDYLEYLKKLTQKLKLEQHITFTGYIENVANYLNCMKIVLHTSLEPEPFGRVLIEAMAMKKPLIAAWAGAVSEIVKEGSTGFGFPPGDWHSLAEKICKLLADEQLAFKFGTNAYQRLVELFDIKININSTMRLYDELLK</sequence>
<dbReference type="InterPro" id="IPR050194">
    <property type="entry name" value="Glycosyltransferase_grp1"/>
</dbReference>
<dbReference type="GO" id="GO:0016740">
    <property type="term" value="F:transferase activity"/>
    <property type="evidence" value="ECO:0007669"/>
    <property type="project" value="UniProtKB-KW"/>
</dbReference>
<keyword evidence="3" id="KW-0808">Transferase</keyword>
<dbReference type="EMBL" id="AP025516">
    <property type="protein sequence ID" value="BDD87618.1"/>
    <property type="molecule type" value="Genomic_DNA"/>
</dbReference>
<evidence type="ECO:0000259" key="2">
    <source>
        <dbReference type="Pfam" id="PF13439"/>
    </source>
</evidence>
<keyword evidence="4" id="KW-1185">Reference proteome</keyword>
<proteinExistence type="predicted"/>